<organism evidence="2 3">
    <name type="scientific">Plakobranchus ocellatus</name>
    <dbReference type="NCBI Taxonomy" id="259542"/>
    <lineage>
        <taxon>Eukaryota</taxon>
        <taxon>Metazoa</taxon>
        <taxon>Spiralia</taxon>
        <taxon>Lophotrochozoa</taxon>
        <taxon>Mollusca</taxon>
        <taxon>Gastropoda</taxon>
        <taxon>Heterobranchia</taxon>
        <taxon>Euthyneura</taxon>
        <taxon>Panpulmonata</taxon>
        <taxon>Sacoglossa</taxon>
        <taxon>Placobranchoidea</taxon>
        <taxon>Plakobranchidae</taxon>
        <taxon>Plakobranchus</taxon>
    </lineage>
</organism>
<protein>
    <submittedName>
        <fullName evidence="2">Abhydrolase domain-containing protein 15</fullName>
    </submittedName>
</protein>
<dbReference type="EMBL" id="BLXT01001473">
    <property type="protein sequence ID" value="GFN85850.1"/>
    <property type="molecule type" value="Genomic_DNA"/>
</dbReference>
<feature type="transmembrane region" description="Helical" evidence="1">
    <location>
        <begin position="6"/>
        <end position="33"/>
    </location>
</feature>
<evidence type="ECO:0000313" key="3">
    <source>
        <dbReference type="Proteomes" id="UP000735302"/>
    </source>
</evidence>
<dbReference type="PANTHER" id="PTHR10794">
    <property type="entry name" value="ABHYDROLASE DOMAIN-CONTAINING PROTEIN"/>
    <property type="match status" value="1"/>
</dbReference>
<sequence length="122" mass="14004">MTMLEIASYLSLLPFPVCLAVLGSLLLSVGVCLRGFRNMTAPEVPKLYFRESSLNTHIIDKCKMQERTFCPNFWLSSRHVQTMLPVILPTADVTYEREYLQMRDKGVIALDWVVLPQVKIKK</sequence>
<dbReference type="InterPro" id="IPR050960">
    <property type="entry name" value="AB_hydrolase_4_sf"/>
</dbReference>
<comment type="caution">
    <text evidence="2">The sequence shown here is derived from an EMBL/GenBank/DDBJ whole genome shotgun (WGS) entry which is preliminary data.</text>
</comment>
<gene>
    <name evidence="2" type="ORF">PoB_001235600</name>
</gene>
<proteinExistence type="predicted"/>
<reference evidence="2 3" key="1">
    <citation type="journal article" date="2021" name="Elife">
        <title>Chloroplast acquisition without the gene transfer in kleptoplastic sea slugs, Plakobranchus ocellatus.</title>
        <authorList>
            <person name="Maeda T."/>
            <person name="Takahashi S."/>
            <person name="Yoshida T."/>
            <person name="Shimamura S."/>
            <person name="Takaki Y."/>
            <person name="Nagai Y."/>
            <person name="Toyoda A."/>
            <person name="Suzuki Y."/>
            <person name="Arimoto A."/>
            <person name="Ishii H."/>
            <person name="Satoh N."/>
            <person name="Nishiyama T."/>
            <person name="Hasebe M."/>
            <person name="Maruyama T."/>
            <person name="Minagawa J."/>
            <person name="Obokata J."/>
            <person name="Shigenobu S."/>
        </authorList>
    </citation>
    <scope>NUCLEOTIDE SEQUENCE [LARGE SCALE GENOMIC DNA]</scope>
</reference>
<keyword evidence="1" id="KW-1133">Transmembrane helix</keyword>
<dbReference type="Proteomes" id="UP000735302">
    <property type="component" value="Unassembled WGS sequence"/>
</dbReference>
<accession>A0AAV3YEV1</accession>
<dbReference type="AlphaFoldDB" id="A0AAV3YEV1"/>
<name>A0AAV3YEV1_9GAST</name>
<dbReference type="GO" id="GO:0047372">
    <property type="term" value="F:monoacylglycerol lipase activity"/>
    <property type="evidence" value="ECO:0007669"/>
    <property type="project" value="TreeGrafter"/>
</dbReference>
<dbReference type="GO" id="GO:0034338">
    <property type="term" value="F:short-chain carboxylesterase activity"/>
    <property type="evidence" value="ECO:0007669"/>
    <property type="project" value="TreeGrafter"/>
</dbReference>
<evidence type="ECO:0000313" key="2">
    <source>
        <dbReference type="EMBL" id="GFN85850.1"/>
    </source>
</evidence>
<keyword evidence="3" id="KW-1185">Reference proteome</keyword>
<evidence type="ECO:0000256" key="1">
    <source>
        <dbReference type="SAM" id="Phobius"/>
    </source>
</evidence>
<dbReference type="PANTHER" id="PTHR10794:SF93">
    <property type="entry name" value="SERINE AMINOPEPTIDASE S33 DOMAIN-CONTAINING PROTEIN"/>
    <property type="match status" value="1"/>
</dbReference>
<keyword evidence="1" id="KW-0812">Transmembrane</keyword>
<keyword evidence="1" id="KW-0472">Membrane</keyword>